<dbReference type="PANTHER" id="PTHR23513:SF6">
    <property type="entry name" value="MAJOR FACILITATOR SUPERFAMILY ASSOCIATED DOMAIN-CONTAINING PROTEIN"/>
    <property type="match status" value="1"/>
</dbReference>
<reference evidence="8 9" key="1">
    <citation type="submission" date="2024-09" db="EMBL/GenBank/DDBJ databases">
        <authorList>
            <person name="Sun Q."/>
            <person name="Mori K."/>
        </authorList>
    </citation>
    <scope>NUCLEOTIDE SEQUENCE [LARGE SCALE GENOMIC DNA]</scope>
    <source>
        <strain evidence="8 9">NCAIM B.02340</strain>
    </source>
</reference>
<dbReference type="SUPFAM" id="SSF103473">
    <property type="entry name" value="MFS general substrate transporter"/>
    <property type="match status" value="1"/>
</dbReference>
<evidence type="ECO:0000256" key="1">
    <source>
        <dbReference type="ARBA" id="ARBA00004651"/>
    </source>
</evidence>
<keyword evidence="2" id="KW-1003">Cell membrane</keyword>
<organism evidence="8 9">
    <name type="scientific">Thermus composti</name>
    <dbReference type="NCBI Taxonomy" id="532059"/>
    <lineage>
        <taxon>Bacteria</taxon>
        <taxon>Thermotogati</taxon>
        <taxon>Deinococcota</taxon>
        <taxon>Deinococci</taxon>
        <taxon>Thermales</taxon>
        <taxon>Thermaceae</taxon>
        <taxon>Thermus</taxon>
    </lineage>
</organism>
<comment type="subcellular location">
    <subcellularLocation>
        <location evidence="1">Cell membrane</location>
        <topology evidence="1">Multi-pass membrane protein</topology>
    </subcellularLocation>
</comment>
<feature type="signal peptide" evidence="7">
    <location>
        <begin position="1"/>
        <end position="17"/>
    </location>
</feature>
<dbReference type="EMBL" id="JBHLTW010000037">
    <property type="protein sequence ID" value="MFC0596201.1"/>
    <property type="molecule type" value="Genomic_DNA"/>
</dbReference>
<keyword evidence="5 6" id="KW-0472">Membrane</keyword>
<feature type="transmembrane region" description="Helical" evidence="6">
    <location>
        <begin position="348"/>
        <end position="368"/>
    </location>
</feature>
<feature type="transmembrane region" description="Helical" evidence="6">
    <location>
        <begin position="33"/>
        <end position="56"/>
    </location>
</feature>
<name>A0ABV6Q254_9DEIN</name>
<feature type="transmembrane region" description="Helical" evidence="6">
    <location>
        <begin position="283"/>
        <end position="304"/>
    </location>
</feature>
<dbReference type="Proteomes" id="UP001589830">
    <property type="component" value="Unassembled WGS sequence"/>
</dbReference>
<evidence type="ECO:0000256" key="2">
    <source>
        <dbReference type="ARBA" id="ARBA00022475"/>
    </source>
</evidence>
<dbReference type="InterPro" id="IPR011701">
    <property type="entry name" value="MFS"/>
</dbReference>
<accession>A0ABV6Q254</accession>
<sequence>MFLLVAILFLASLSGGAAGTAAALYLAHLGNPLYLGLQHAIGWGVSALALLTGYLLDRVDRKQALAFGLLAGSLVRFLLGISLGALGPWAFLGLYLASNVLELLLEVRVLVPRLVPHEREKVHGRLSTASLLADLLGAPLGAFLFGQHPSWPFLLGGALTLLALPLAGRLPPLPPRGQAPPGVLAGLRWLFQEAFFRRLAGLVFGASFLRVMPFALLPLWALEAGYGPLGYGLLSAAFSLGGALGGLFAAGLKGRKPHRVLGLLFLLDALALLTLLLKPPLPLGLLLVALLGTSAILVGVEEVVLRQALAPDALLGRVGGGMRFLTGLAGLLGALSAGGVGGRVGPEGVFLGAGLGFLLLALAARTLLGRAP</sequence>
<feature type="transmembrane region" description="Helical" evidence="6">
    <location>
        <begin position="199"/>
        <end position="222"/>
    </location>
</feature>
<dbReference type="Gene3D" id="1.20.1250.20">
    <property type="entry name" value="MFS general substrate transporter like domains"/>
    <property type="match status" value="1"/>
</dbReference>
<proteinExistence type="predicted"/>
<evidence type="ECO:0000256" key="3">
    <source>
        <dbReference type="ARBA" id="ARBA00022692"/>
    </source>
</evidence>
<keyword evidence="4 6" id="KW-1133">Transmembrane helix</keyword>
<evidence type="ECO:0000256" key="7">
    <source>
        <dbReference type="SAM" id="SignalP"/>
    </source>
</evidence>
<protein>
    <submittedName>
        <fullName evidence="8">MFS transporter</fullName>
    </submittedName>
</protein>
<dbReference type="Pfam" id="PF07690">
    <property type="entry name" value="MFS_1"/>
    <property type="match status" value="1"/>
</dbReference>
<evidence type="ECO:0000313" key="9">
    <source>
        <dbReference type="Proteomes" id="UP001589830"/>
    </source>
</evidence>
<comment type="caution">
    <text evidence="8">The sequence shown here is derived from an EMBL/GenBank/DDBJ whole genome shotgun (WGS) entry which is preliminary data.</text>
</comment>
<feature type="transmembrane region" description="Helical" evidence="6">
    <location>
        <begin position="151"/>
        <end position="168"/>
    </location>
</feature>
<gene>
    <name evidence="8" type="ORF">ACFFFP_08505</name>
</gene>
<feature type="transmembrane region" description="Helical" evidence="6">
    <location>
        <begin position="228"/>
        <end position="248"/>
    </location>
</feature>
<dbReference type="RefSeq" id="WP_188847721.1">
    <property type="nucleotide sequence ID" value="NZ_BMPJ01000019.1"/>
</dbReference>
<dbReference type="InterPro" id="IPR036259">
    <property type="entry name" value="MFS_trans_sf"/>
</dbReference>
<keyword evidence="7" id="KW-0732">Signal</keyword>
<dbReference type="PANTHER" id="PTHR23513">
    <property type="entry name" value="INTEGRAL MEMBRANE EFFLUX PROTEIN-RELATED"/>
    <property type="match status" value="1"/>
</dbReference>
<evidence type="ECO:0000313" key="8">
    <source>
        <dbReference type="EMBL" id="MFC0596201.1"/>
    </source>
</evidence>
<feature type="transmembrane region" description="Helical" evidence="6">
    <location>
        <begin position="63"/>
        <end position="83"/>
    </location>
</feature>
<evidence type="ECO:0000256" key="5">
    <source>
        <dbReference type="ARBA" id="ARBA00023136"/>
    </source>
</evidence>
<feature type="transmembrane region" description="Helical" evidence="6">
    <location>
        <begin position="260"/>
        <end position="277"/>
    </location>
</feature>
<feature type="transmembrane region" description="Helical" evidence="6">
    <location>
        <begin position="324"/>
        <end position="342"/>
    </location>
</feature>
<keyword evidence="9" id="KW-1185">Reference proteome</keyword>
<keyword evidence="3 6" id="KW-0812">Transmembrane</keyword>
<evidence type="ECO:0000256" key="6">
    <source>
        <dbReference type="SAM" id="Phobius"/>
    </source>
</evidence>
<feature type="chain" id="PRO_5046988107" evidence="7">
    <location>
        <begin position="18"/>
        <end position="372"/>
    </location>
</feature>
<evidence type="ECO:0000256" key="4">
    <source>
        <dbReference type="ARBA" id="ARBA00022989"/>
    </source>
</evidence>